<proteinExistence type="predicted"/>
<sequence>MPEADPAGDLRKIGRTRNALAGLDRKLARLRIDRARLTARQDTFLGTGDITRAEEVARRIEGLDADIRAGRGARDGLVDDIAGLSDGLLAQFAPEVLVTTLDGRLPVAMLPVRIETRFDSATRLQVRVFPDQVHIDAHDPALTADEAEGARWYWNERWRAGLEDAAAAKAAWQGLTSRFRPGRAAYLVKAMTPANTPHEGDPAFPDVPSRAATWSRAPMATALPDRFCVVGLGNEDGQWVERFRTWGNHVPDRLAVGLSPQEAQPAAQEGGIPVDEGTRWLREPSRAKDLGTLIEIEDPSLAQGVERLVVLGVNWTQPPDKAAEALSALFEAQKYAGHLGFVAQGTPTNNTTRNRSGYTGDAGAEAAALDPATPTPAGDAWSAGPRLARALGIEPAVLTGLPGAGLREHAWASALTDALWRGTAGHYLTDMLDPLAKDPRTDSSLREFAGSHVFASGPLPTLRAGAQPYGVLPVVAPRHFEPSDSDRGDGLVHRVAGLMRGIVAPAVANVPHLRRAGEDQDVDAVLLALLQRTPVPWTFRFRTVTGPVQRKNLSARWDLINAWQRSWTSAVWAGLEVSGNAKLTELTLGKDYPLPVPLVLKPGEAQPTGYLTEIADLTKDVDGRMALNLREDSVTLLEALCAYGAVLELDRCALRSARDRLAMASDVLETLPALSGLAVPTPETVRIEPEPSVPAPALDFRTGRQLADTVVPQVSTRPLGEFVTSEFAGKAVDLAGLLNTPTDPFYWLGRHQTALRTLAEAPPEQLEWAFRGHLDLFSTRLDAWLTGLATSRLAEHRASTPSGIHLGCWGMVEDLRHDTAAESLGFVHTPSLAQAVSTALLRNGRLANRGDDGAVFDLQVTSERVRRGRWLLQGVAHGQRLAALLGYRIERRLREAGLTMMRYQMPLRRTAPLRGPDVTPAEPVEVLAARDVVDGVTLLDRWRQGPDAVLDDIARQAGAASSASLPADDSAQLRKVIDDVYGDYDAVSDLLVAESVHQAALGNLDRSGAALSAHDRHDRAPGLDYIASPQSGHTVAHRVAVILQDTALGKGWPRDARGAAEPMLDAWIAQVLGDPSQWLFDARLKAPDGTETALAPVSLADLGIGPLSVALAAQKPGEGRPSELQQRIGLAFAAQTAAGPSMELELLADPPSAAATGGLALLTTLGAWVAKVAAAPPLTAGDFVSGADARGGAAAPGSIDTAELTARAADARARLGAAVGALGTAADNKRRHRALLGAVPFDGPDALPRVPAGHPDATAELSAQVDEVATRLGALAQAVSDAMDGQTAGDGSDERIAARQTALLRSMLGSAQPVLPRWTLTDRSAVAASLTARADLLGDEPTAPAAWLQRSALVRPELDALAGLLLHAEAGGSDVAGRLQLVQLPHRPRARWLALPFGDSGAPPHGSIGVVAHAWQPFNPARPFAGLVVDGWTETIPADTETTAVTFHYDAPGARAPQALLLAVHPARAPEKWSFELLLDTVNEAADLARLRTLSSKELAPMGSFLPALYLPDDYTRDVPSVSLDDLKEKAKVMATAAGSDSPYPSVLGKG</sequence>
<organism evidence="1 2">
    <name type="scientific">Streptomyces klenkii</name>
    <dbReference type="NCBI Taxonomy" id="1420899"/>
    <lineage>
        <taxon>Bacteria</taxon>
        <taxon>Bacillati</taxon>
        <taxon>Actinomycetota</taxon>
        <taxon>Actinomycetes</taxon>
        <taxon>Kitasatosporales</taxon>
        <taxon>Streptomycetaceae</taxon>
        <taxon>Streptomyces</taxon>
    </lineage>
</organism>
<gene>
    <name evidence="1" type="ORF">D7231_33630</name>
</gene>
<reference evidence="1 2" key="1">
    <citation type="journal article" date="2015" name="Antonie Van Leeuwenhoek">
        <title>Streptomyces klenkii sp. nov., isolated from deep marine sediment.</title>
        <authorList>
            <person name="Veyisoglu A."/>
            <person name="Sahin N."/>
        </authorList>
    </citation>
    <scope>NUCLEOTIDE SEQUENCE [LARGE SCALE GENOMIC DNA]</scope>
    <source>
        <strain evidence="1 2">KCTC 29202</strain>
    </source>
</reference>
<evidence type="ECO:0000313" key="1">
    <source>
        <dbReference type="EMBL" id="RKN60021.1"/>
    </source>
</evidence>
<accession>A0A3B0AI64</accession>
<dbReference type="OrthoDB" id="9757728at2"/>
<evidence type="ECO:0000313" key="2">
    <source>
        <dbReference type="Proteomes" id="UP000270343"/>
    </source>
</evidence>
<comment type="caution">
    <text evidence="1">The sequence shown here is derived from an EMBL/GenBank/DDBJ whole genome shotgun (WGS) entry which is preliminary data.</text>
</comment>
<dbReference type="RefSeq" id="WP_120759987.1">
    <property type="nucleotide sequence ID" value="NZ_RBAM01000034.1"/>
</dbReference>
<dbReference type="Proteomes" id="UP000270343">
    <property type="component" value="Unassembled WGS sequence"/>
</dbReference>
<name>A0A3B0AI64_9ACTN</name>
<dbReference type="EMBL" id="RBAM01000034">
    <property type="protein sequence ID" value="RKN60021.1"/>
    <property type="molecule type" value="Genomic_DNA"/>
</dbReference>
<protein>
    <submittedName>
        <fullName evidence="1">Uncharacterized protein</fullName>
    </submittedName>
</protein>
<keyword evidence="2" id="KW-1185">Reference proteome</keyword>